<name>A0A916J1A8_9PROT</name>
<proteinExistence type="predicted"/>
<dbReference type="Pfam" id="PF00364">
    <property type="entry name" value="Biotin_lipoyl"/>
    <property type="match status" value="1"/>
</dbReference>
<dbReference type="InterPro" id="IPR011053">
    <property type="entry name" value="Single_hybrid_motif"/>
</dbReference>
<organism evidence="4 5">
    <name type="scientific">Georgfuchsia toluolica</name>
    <dbReference type="NCBI Taxonomy" id="424218"/>
    <lineage>
        <taxon>Bacteria</taxon>
        <taxon>Pseudomonadati</taxon>
        <taxon>Pseudomonadota</taxon>
        <taxon>Betaproteobacteria</taxon>
        <taxon>Nitrosomonadales</taxon>
        <taxon>Sterolibacteriaceae</taxon>
        <taxon>Georgfuchsia</taxon>
    </lineage>
</organism>
<dbReference type="PROSITE" id="PS00189">
    <property type="entry name" value="LIPOYL"/>
    <property type="match status" value="1"/>
</dbReference>
<keyword evidence="2" id="KW-0450">Lipoyl</keyword>
<dbReference type="Proteomes" id="UP000742786">
    <property type="component" value="Unassembled WGS sequence"/>
</dbReference>
<sequence length="87" mass="9439">MPRFPECWETCGNCAQGDVLVTEVHVRAGVPLNFDSNVITLETGKVVLDIPSPNIGMVVEVFVQVGDRLEAGQLLCTLDTDECSSRC</sequence>
<keyword evidence="4" id="KW-0670">Pyruvate</keyword>
<keyword evidence="5" id="KW-1185">Reference proteome</keyword>
<evidence type="ECO:0000259" key="3">
    <source>
        <dbReference type="Pfam" id="PF00364"/>
    </source>
</evidence>
<dbReference type="GO" id="GO:0004742">
    <property type="term" value="F:dihydrolipoyllysine-residue acetyltransferase activity"/>
    <property type="evidence" value="ECO:0007669"/>
    <property type="project" value="UniProtKB-EC"/>
</dbReference>
<dbReference type="InterPro" id="IPR000089">
    <property type="entry name" value="Biotin_lipoyl"/>
</dbReference>
<dbReference type="InterPro" id="IPR003016">
    <property type="entry name" value="2-oxoA_DH_lipoyl-BS"/>
</dbReference>
<comment type="cofactor">
    <cofactor evidence="1">
        <name>(R)-lipoate</name>
        <dbReference type="ChEBI" id="CHEBI:83088"/>
    </cofactor>
</comment>
<keyword evidence="4" id="KW-0012">Acyltransferase</keyword>
<evidence type="ECO:0000313" key="4">
    <source>
        <dbReference type="EMBL" id="CAG4882755.1"/>
    </source>
</evidence>
<dbReference type="CDD" id="cd06849">
    <property type="entry name" value="lipoyl_domain"/>
    <property type="match status" value="1"/>
</dbReference>
<protein>
    <submittedName>
        <fullName evidence="4">Dihydrolipoamide acetyltransferase component of pyruvate dehydrogenase complex</fullName>
        <ecNumber evidence="4">2.3.1.12</ecNumber>
    </submittedName>
</protein>
<evidence type="ECO:0000256" key="1">
    <source>
        <dbReference type="ARBA" id="ARBA00001938"/>
    </source>
</evidence>
<evidence type="ECO:0000256" key="2">
    <source>
        <dbReference type="ARBA" id="ARBA00022823"/>
    </source>
</evidence>
<gene>
    <name evidence="4" type="ORF">GTOL_10637</name>
</gene>
<dbReference type="Gene3D" id="2.40.50.100">
    <property type="match status" value="1"/>
</dbReference>
<dbReference type="SUPFAM" id="SSF51230">
    <property type="entry name" value="Single hybrid motif"/>
    <property type="match status" value="1"/>
</dbReference>
<feature type="domain" description="Lipoyl-binding" evidence="3">
    <location>
        <begin position="21"/>
        <end position="78"/>
    </location>
</feature>
<comment type="caution">
    <text evidence="4">The sequence shown here is derived from an EMBL/GenBank/DDBJ whole genome shotgun (WGS) entry which is preliminary data.</text>
</comment>
<dbReference type="EC" id="2.3.1.12" evidence="4"/>
<dbReference type="EMBL" id="CAJQUM010000001">
    <property type="protein sequence ID" value="CAG4882755.1"/>
    <property type="molecule type" value="Genomic_DNA"/>
</dbReference>
<accession>A0A916J1A8</accession>
<keyword evidence="4" id="KW-0808">Transferase</keyword>
<evidence type="ECO:0000313" key="5">
    <source>
        <dbReference type="Proteomes" id="UP000742786"/>
    </source>
</evidence>
<dbReference type="AlphaFoldDB" id="A0A916J1A8"/>
<reference evidence="4" key="1">
    <citation type="submission" date="2021-04" db="EMBL/GenBank/DDBJ databases">
        <authorList>
            <person name="Hornung B."/>
        </authorList>
    </citation>
    <scope>NUCLEOTIDE SEQUENCE</scope>
    <source>
        <strain evidence="4">G5G6</strain>
    </source>
</reference>